<accession>A0AAE9X7Z0</accession>
<dbReference type="RefSeq" id="WP_271913651.1">
    <property type="nucleotide sequence ID" value="NZ_CP116613.1"/>
</dbReference>
<dbReference type="EMBL" id="CP116613">
    <property type="protein sequence ID" value="WCF99820.1"/>
    <property type="molecule type" value="Genomic_DNA"/>
</dbReference>
<name>A0AAE9X7Z0_PORGN</name>
<proteinExistence type="predicted"/>
<evidence type="ECO:0008006" key="3">
    <source>
        <dbReference type="Google" id="ProtNLM"/>
    </source>
</evidence>
<protein>
    <recommendedName>
        <fullName evidence="3">ATP-grasp domain-containing protein</fullName>
    </recommendedName>
</protein>
<organism evidence="1 2">
    <name type="scientific">Porphyromonas gingivalis</name>
    <name type="common">Bacteroides gingivalis</name>
    <dbReference type="NCBI Taxonomy" id="837"/>
    <lineage>
        <taxon>Bacteria</taxon>
        <taxon>Pseudomonadati</taxon>
        <taxon>Bacteroidota</taxon>
        <taxon>Bacteroidia</taxon>
        <taxon>Bacteroidales</taxon>
        <taxon>Porphyromonadaceae</taxon>
        <taxon>Porphyromonas</taxon>
    </lineage>
</organism>
<evidence type="ECO:0000313" key="1">
    <source>
        <dbReference type="EMBL" id="WCF99820.1"/>
    </source>
</evidence>
<reference evidence="1" key="1">
    <citation type="submission" date="2023-01" db="EMBL/GenBank/DDBJ databases">
        <title>Phages are important unrecognized players in the ecology of the oral pathogen Porphyromonas gingivalis.</title>
        <authorList>
            <person name="Matrishin C.B."/>
            <person name="Kauffman K.M."/>
        </authorList>
    </citation>
    <scope>NUCLEOTIDE SEQUENCE</scope>
    <source>
        <strain evidence="1">HG1691old</strain>
    </source>
</reference>
<dbReference type="AlphaFoldDB" id="A0AAE9X7Z0"/>
<evidence type="ECO:0000313" key="2">
    <source>
        <dbReference type="Proteomes" id="UP001179540"/>
    </source>
</evidence>
<dbReference type="Proteomes" id="UP001179540">
    <property type="component" value="Chromosome"/>
</dbReference>
<gene>
    <name evidence="1" type="ORF">NY149_04125</name>
</gene>
<sequence length="412" mass="47091">MEYCRLDGDTGRLRTEIKHPRLLLFNPGHEMVPEIIGKKPYVPPPVVRSMMRDLGLLPAWLTKSEQDFVFCPEKTLPIPDTHPLKPEARLLQIPDTALPLNDFTLDMWGQSPVWLAALQHRFLWLSTVSAPYYPHELYERSHRCEAARCLEAIGHSEMAAHWFTSINDFLKERYHCFPPDSALLAKLPSSSSGRGLIWLSSSPTDDEIDLLTKALRRAGSFSVEPVLDVRQDWAAEFYSNGKGELYFVGWSRFDTNRWGAYLGNRLATQTDLVAELTQTVGAQAHEEAIASVKDYLRERFASLYTGYIGVDMAVYAERDSLFLHPCIEINVRYTMGVAAILLYDLWIEKGRRGVFEVKSFRTEGEAHEWDSMMQCSHPPLIMDGRLRAGYLPLTITDRSSRFLAYLLITEDR</sequence>